<dbReference type="Gene3D" id="3.30.70.270">
    <property type="match status" value="1"/>
</dbReference>
<dbReference type="InterPro" id="IPR000160">
    <property type="entry name" value="GGDEF_dom"/>
</dbReference>
<evidence type="ECO:0000259" key="2">
    <source>
        <dbReference type="PROSITE" id="PS50887"/>
    </source>
</evidence>
<dbReference type="PANTHER" id="PTHR45138">
    <property type="entry name" value="REGULATORY COMPONENTS OF SENSORY TRANSDUCTION SYSTEM"/>
    <property type="match status" value="1"/>
</dbReference>
<dbReference type="SMART" id="SM00267">
    <property type="entry name" value="GGDEF"/>
    <property type="match status" value="1"/>
</dbReference>
<name>A0ABT4QIR2_9BACL</name>
<evidence type="ECO:0000256" key="1">
    <source>
        <dbReference type="SAM" id="Phobius"/>
    </source>
</evidence>
<evidence type="ECO:0000313" key="3">
    <source>
        <dbReference type="EMBL" id="MCZ8516734.1"/>
    </source>
</evidence>
<dbReference type="SUPFAM" id="SSF55073">
    <property type="entry name" value="Nucleotide cyclase"/>
    <property type="match status" value="1"/>
</dbReference>
<sequence length="303" mass="34208">MRNGQHWMNKQMISHSKEPQLNDLRRAYSLRILVTVLVLVFMLLIVMVDMAAVYTVDFLVDRKDLLKQMILFEIPVFILAPFLTSTLVNKVALPLRGLSCYIKQLSGGDIQSPVPVFVTPNHEVNELDQCVIHAVEYVKTRFGDLKVEAETDPLTGLVNRRTLDRIIEHWGSNHSAFSLIMLDIDYFKRINDTYGHGVGDEVLRYLSTIMLGLSRTGDYCCRYGGEEFVILLPWTSMDKAISVAERLRIKMSETVSPVGEIITISLGVATWETSDQDVSDILLRADQALYAAKQTGRNRVVAG</sequence>
<dbReference type="PROSITE" id="PS50887">
    <property type="entry name" value="GGDEF"/>
    <property type="match status" value="1"/>
</dbReference>
<keyword evidence="4" id="KW-1185">Reference proteome</keyword>
<dbReference type="InterPro" id="IPR050469">
    <property type="entry name" value="Diguanylate_Cyclase"/>
</dbReference>
<dbReference type="Proteomes" id="UP001527882">
    <property type="component" value="Unassembled WGS sequence"/>
</dbReference>
<evidence type="ECO:0000313" key="4">
    <source>
        <dbReference type="Proteomes" id="UP001527882"/>
    </source>
</evidence>
<gene>
    <name evidence="3" type="ORF">O9H85_31090</name>
</gene>
<feature type="domain" description="GGDEF" evidence="2">
    <location>
        <begin position="175"/>
        <end position="303"/>
    </location>
</feature>
<comment type="caution">
    <text evidence="3">The sequence shown here is derived from an EMBL/GenBank/DDBJ whole genome shotgun (WGS) entry which is preliminary data.</text>
</comment>
<proteinExistence type="predicted"/>
<keyword evidence="1" id="KW-1133">Transmembrane helix</keyword>
<protein>
    <submittedName>
        <fullName evidence="3">GGDEF domain-containing protein</fullName>
    </submittedName>
</protein>
<feature type="transmembrane region" description="Helical" evidence="1">
    <location>
        <begin position="32"/>
        <end position="56"/>
    </location>
</feature>
<organism evidence="3 4">
    <name type="scientific">Paenibacillus gyeongsangnamensis</name>
    <dbReference type="NCBI Taxonomy" id="3388067"/>
    <lineage>
        <taxon>Bacteria</taxon>
        <taxon>Bacillati</taxon>
        <taxon>Bacillota</taxon>
        <taxon>Bacilli</taxon>
        <taxon>Bacillales</taxon>
        <taxon>Paenibacillaceae</taxon>
        <taxon>Paenibacillus</taxon>
    </lineage>
</organism>
<keyword evidence="1" id="KW-0472">Membrane</keyword>
<feature type="transmembrane region" description="Helical" evidence="1">
    <location>
        <begin position="68"/>
        <end position="88"/>
    </location>
</feature>
<dbReference type="PANTHER" id="PTHR45138:SF9">
    <property type="entry name" value="DIGUANYLATE CYCLASE DGCM-RELATED"/>
    <property type="match status" value="1"/>
</dbReference>
<dbReference type="RefSeq" id="WP_269885265.1">
    <property type="nucleotide sequence ID" value="NZ_JAQAGZ010000026.1"/>
</dbReference>
<keyword evidence="1" id="KW-0812">Transmembrane</keyword>
<dbReference type="InterPro" id="IPR029787">
    <property type="entry name" value="Nucleotide_cyclase"/>
</dbReference>
<dbReference type="InterPro" id="IPR043128">
    <property type="entry name" value="Rev_trsase/Diguanyl_cyclase"/>
</dbReference>
<accession>A0ABT4QIR2</accession>
<dbReference type="Pfam" id="PF00990">
    <property type="entry name" value="GGDEF"/>
    <property type="match status" value="1"/>
</dbReference>
<dbReference type="EMBL" id="JAQAGZ010000026">
    <property type="protein sequence ID" value="MCZ8516734.1"/>
    <property type="molecule type" value="Genomic_DNA"/>
</dbReference>
<reference evidence="3 4" key="1">
    <citation type="submission" date="2022-12" db="EMBL/GenBank/DDBJ databases">
        <title>Draft genome sequence of Paenibacillus sp. dW9.</title>
        <authorList>
            <person name="Choi E.-W."/>
            <person name="Kim D.-U."/>
        </authorList>
    </citation>
    <scope>NUCLEOTIDE SEQUENCE [LARGE SCALE GENOMIC DNA]</scope>
    <source>
        <strain evidence="4">dW9</strain>
    </source>
</reference>
<dbReference type="NCBIfam" id="TIGR00254">
    <property type="entry name" value="GGDEF"/>
    <property type="match status" value="1"/>
</dbReference>
<dbReference type="CDD" id="cd01949">
    <property type="entry name" value="GGDEF"/>
    <property type="match status" value="1"/>
</dbReference>